<evidence type="ECO:0000313" key="1">
    <source>
        <dbReference type="EMBL" id="GBM37828.1"/>
    </source>
</evidence>
<accession>A0A4Y2FB12</accession>
<comment type="caution">
    <text evidence="1">The sequence shown here is derived from an EMBL/GenBank/DDBJ whole genome shotgun (WGS) entry which is preliminary data.</text>
</comment>
<proteinExistence type="predicted"/>
<sequence length="92" mass="10205">MHKSMNATALHSKENAKVIANDDFSIENICQEVDEYILDLSILLHYVDAGAICTTLDHTFDKSSVMWQCNCSSLASTGTTTCPSWKNKAFDD</sequence>
<dbReference type="Proteomes" id="UP000499080">
    <property type="component" value="Unassembled WGS sequence"/>
</dbReference>
<gene>
    <name evidence="1" type="ORF">AVEN_84532_1</name>
</gene>
<keyword evidence="2" id="KW-1185">Reference proteome</keyword>
<dbReference type="EMBL" id="BGPR01000851">
    <property type="protein sequence ID" value="GBM37828.1"/>
    <property type="molecule type" value="Genomic_DNA"/>
</dbReference>
<protein>
    <submittedName>
        <fullName evidence="1">Uncharacterized protein</fullName>
    </submittedName>
</protein>
<evidence type="ECO:0000313" key="2">
    <source>
        <dbReference type="Proteomes" id="UP000499080"/>
    </source>
</evidence>
<dbReference type="AlphaFoldDB" id="A0A4Y2FB12"/>
<reference evidence="1 2" key="1">
    <citation type="journal article" date="2019" name="Sci. Rep.">
        <title>Orb-weaving spider Araneus ventricosus genome elucidates the spidroin gene catalogue.</title>
        <authorList>
            <person name="Kono N."/>
            <person name="Nakamura H."/>
            <person name="Ohtoshi R."/>
            <person name="Moran D.A.P."/>
            <person name="Shinohara A."/>
            <person name="Yoshida Y."/>
            <person name="Fujiwara M."/>
            <person name="Mori M."/>
            <person name="Tomita M."/>
            <person name="Arakawa K."/>
        </authorList>
    </citation>
    <scope>NUCLEOTIDE SEQUENCE [LARGE SCALE GENOMIC DNA]</scope>
</reference>
<name>A0A4Y2FB12_ARAVE</name>
<organism evidence="1 2">
    <name type="scientific">Araneus ventricosus</name>
    <name type="common">Orbweaver spider</name>
    <name type="synonym">Epeira ventricosa</name>
    <dbReference type="NCBI Taxonomy" id="182803"/>
    <lineage>
        <taxon>Eukaryota</taxon>
        <taxon>Metazoa</taxon>
        <taxon>Ecdysozoa</taxon>
        <taxon>Arthropoda</taxon>
        <taxon>Chelicerata</taxon>
        <taxon>Arachnida</taxon>
        <taxon>Araneae</taxon>
        <taxon>Araneomorphae</taxon>
        <taxon>Entelegynae</taxon>
        <taxon>Araneoidea</taxon>
        <taxon>Araneidae</taxon>
        <taxon>Araneus</taxon>
    </lineage>
</organism>